<keyword evidence="1" id="KW-0433">Leucine-rich repeat</keyword>
<dbReference type="AlphaFoldDB" id="A0A8T0E8K2"/>
<evidence type="ECO:0000256" key="3">
    <source>
        <dbReference type="SAM" id="SignalP"/>
    </source>
</evidence>
<comment type="caution">
    <text evidence="4">The sequence shown here is derived from an EMBL/GenBank/DDBJ whole genome shotgun (WGS) entry which is preliminary data.</text>
</comment>
<dbReference type="InterPro" id="IPR001611">
    <property type="entry name" value="Leu-rich_rpt"/>
</dbReference>
<dbReference type="InterPro" id="IPR003591">
    <property type="entry name" value="Leu-rich_rpt_typical-subtyp"/>
</dbReference>
<keyword evidence="2" id="KW-0677">Repeat</keyword>
<sequence>MAPVRNLSMSYSTFVIALLWPAASLAASIASSESCPVTNNHCTCLFKGPFYSIRCNSMSKMTDFKAVLSNVGENAAVLELDSMHLEFLPLNDLSNSSLHTLIVGNSSFQRIHNSSGLHQPVVNLHHLSLENVTFSEKQLCEQSLVSLTVTESNITRIERNSLKLLTNLTALRISYNNLRTFRRDALPQTSKLEQLRLDSNRIHTLPAGVFSDLPHLKLVSLSNNTISTLPQDVFGPLWKPDVYIDLRGNPLKCDRRLLWTVTSETKPKRIIGKCVHPKQHFGKNIADLTEEELNC</sequence>
<protein>
    <submittedName>
        <fullName evidence="4">Protein slit like protein</fullName>
    </submittedName>
</protein>
<evidence type="ECO:0000256" key="1">
    <source>
        <dbReference type="ARBA" id="ARBA00022614"/>
    </source>
</evidence>
<proteinExistence type="predicted"/>
<dbReference type="SUPFAM" id="SSF52058">
    <property type="entry name" value="L domain-like"/>
    <property type="match status" value="1"/>
</dbReference>
<feature type="signal peptide" evidence="3">
    <location>
        <begin position="1"/>
        <end position="26"/>
    </location>
</feature>
<keyword evidence="3" id="KW-0732">Signal</keyword>
<dbReference type="Pfam" id="PF13855">
    <property type="entry name" value="LRR_8"/>
    <property type="match status" value="1"/>
</dbReference>
<dbReference type="InterPro" id="IPR032675">
    <property type="entry name" value="LRR_dom_sf"/>
</dbReference>
<accession>A0A8T0E8K2</accession>
<name>A0A8T0E8K2_ARGBR</name>
<reference evidence="4" key="1">
    <citation type="journal article" date="2020" name="bioRxiv">
        <title>Chromosome-level reference genome of the European wasp spider Argiope bruennichi: a resource for studies on range expansion and evolutionary adaptation.</title>
        <authorList>
            <person name="Sheffer M.M."/>
            <person name="Hoppe A."/>
            <person name="Krehenwinkel H."/>
            <person name="Uhl G."/>
            <person name="Kuss A.W."/>
            <person name="Jensen L."/>
            <person name="Jensen C."/>
            <person name="Gillespie R.G."/>
            <person name="Hoff K.J."/>
            <person name="Prost S."/>
        </authorList>
    </citation>
    <scope>NUCLEOTIDE SEQUENCE</scope>
</reference>
<evidence type="ECO:0000256" key="2">
    <source>
        <dbReference type="ARBA" id="ARBA00022737"/>
    </source>
</evidence>
<dbReference type="Gene3D" id="3.80.10.10">
    <property type="entry name" value="Ribonuclease Inhibitor"/>
    <property type="match status" value="1"/>
</dbReference>
<keyword evidence="5" id="KW-1185">Reference proteome</keyword>
<organism evidence="4 5">
    <name type="scientific">Argiope bruennichi</name>
    <name type="common">Wasp spider</name>
    <name type="synonym">Aranea bruennichi</name>
    <dbReference type="NCBI Taxonomy" id="94029"/>
    <lineage>
        <taxon>Eukaryota</taxon>
        <taxon>Metazoa</taxon>
        <taxon>Ecdysozoa</taxon>
        <taxon>Arthropoda</taxon>
        <taxon>Chelicerata</taxon>
        <taxon>Arachnida</taxon>
        <taxon>Araneae</taxon>
        <taxon>Araneomorphae</taxon>
        <taxon>Entelegynae</taxon>
        <taxon>Araneoidea</taxon>
        <taxon>Araneidae</taxon>
        <taxon>Argiope</taxon>
    </lineage>
</organism>
<evidence type="ECO:0000313" key="4">
    <source>
        <dbReference type="EMBL" id="KAF8768149.1"/>
    </source>
</evidence>
<gene>
    <name evidence="4" type="ORF">HNY73_020999</name>
</gene>
<dbReference type="Proteomes" id="UP000807504">
    <property type="component" value="Unassembled WGS sequence"/>
</dbReference>
<evidence type="ECO:0000313" key="5">
    <source>
        <dbReference type="Proteomes" id="UP000807504"/>
    </source>
</evidence>
<dbReference type="EMBL" id="JABXBU010002230">
    <property type="protein sequence ID" value="KAF8768149.1"/>
    <property type="molecule type" value="Genomic_DNA"/>
</dbReference>
<reference evidence="4" key="2">
    <citation type="submission" date="2020-06" db="EMBL/GenBank/DDBJ databases">
        <authorList>
            <person name="Sheffer M."/>
        </authorList>
    </citation>
    <scope>NUCLEOTIDE SEQUENCE</scope>
</reference>
<dbReference type="PANTHER" id="PTHR24367:SF318">
    <property type="entry name" value="LEUCINE-RICH GLIOMA-INACTIVATED PROTEIN 1-LIKE"/>
    <property type="match status" value="1"/>
</dbReference>
<dbReference type="SMART" id="SM00369">
    <property type="entry name" value="LRR_TYP"/>
    <property type="match status" value="3"/>
</dbReference>
<dbReference type="PANTHER" id="PTHR24367">
    <property type="entry name" value="LEUCINE-RICH REPEAT-CONTAINING PROTEIN"/>
    <property type="match status" value="1"/>
</dbReference>
<feature type="chain" id="PRO_5035801886" evidence="3">
    <location>
        <begin position="27"/>
        <end position="295"/>
    </location>
</feature>
<dbReference type="InterPro" id="IPR051295">
    <property type="entry name" value="LGI_related"/>
</dbReference>